<dbReference type="Proteomes" id="UP000198727">
    <property type="component" value="Unassembled WGS sequence"/>
</dbReference>
<protein>
    <submittedName>
        <fullName evidence="1">Polyketide cyclase / dehydrase and lipid transport</fullName>
    </submittedName>
</protein>
<dbReference type="InterPro" id="IPR023393">
    <property type="entry name" value="START-like_dom_sf"/>
</dbReference>
<dbReference type="EMBL" id="FOWW01000004">
    <property type="protein sequence ID" value="SFQ02947.1"/>
    <property type="molecule type" value="Genomic_DNA"/>
</dbReference>
<dbReference type="STRING" id="587909.SAMN05421810_104247"/>
<gene>
    <name evidence="1" type="ORF">SAMN05421810_104247</name>
</gene>
<reference evidence="2" key="1">
    <citation type="submission" date="2016-10" db="EMBL/GenBank/DDBJ databases">
        <authorList>
            <person name="Varghese N."/>
            <person name="Submissions S."/>
        </authorList>
    </citation>
    <scope>NUCLEOTIDE SEQUENCE [LARGE SCALE GENOMIC DNA]</scope>
    <source>
        <strain evidence="2">CGMCC 4.5579</strain>
    </source>
</reference>
<name>A0A1I5V6H2_9PSEU</name>
<evidence type="ECO:0000313" key="1">
    <source>
        <dbReference type="EMBL" id="SFQ02947.1"/>
    </source>
</evidence>
<organism evidence="1 2">
    <name type="scientific">Amycolatopsis arida</name>
    <dbReference type="NCBI Taxonomy" id="587909"/>
    <lineage>
        <taxon>Bacteria</taxon>
        <taxon>Bacillati</taxon>
        <taxon>Actinomycetota</taxon>
        <taxon>Actinomycetes</taxon>
        <taxon>Pseudonocardiales</taxon>
        <taxon>Pseudonocardiaceae</taxon>
        <taxon>Amycolatopsis</taxon>
    </lineage>
</organism>
<dbReference type="Pfam" id="PF10604">
    <property type="entry name" value="Polyketide_cyc2"/>
    <property type="match status" value="1"/>
</dbReference>
<dbReference type="SUPFAM" id="SSF55961">
    <property type="entry name" value="Bet v1-like"/>
    <property type="match status" value="1"/>
</dbReference>
<dbReference type="CDD" id="cd07812">
    <property type="entry name" value="SRPBCC"/>
    <property type="match status" value="1"/>
</dbReference>
<dbReference type="AlphaFoldDB" id="A0A1I5V6H2"/>
<sequence>MTDVRVGSGIACDGYRESREPSSLSAVTVESSQPAGETFRVGVDVEIDANPGTVFDYVADLPRSGEWSPECRGGDWVSGQPAAVGSVFRARNHRRPDVVAWAPVVRGEWTTECEIVESTRPSAFRWAMRDRAGRRQQSVWSFELRPGAAGGTVLTHAFWMGELTEGMRGILAELDDAGRRRFVAEWAEKLRDDMETSANRIRAAVERGGR</sequence>
<accession>A0A1I5V6H2</accession>
<evidence type="ECO:0000313" key="2">
    <source>
        <dbReference type="Proteomes" id="UP000198727"/>
    </source>
</evidence>
<dbReference type="InterPro" id="IPR019587">
    <property type="entry name" value="Polyketide_cyclase/dehydratase"/>
</dbReference>
<dbReference type="Gene3D" id="3.30.530.20">
    <property type="match status" value="1"/>
</dbReference>
<proteinExistence type="predicted"/>
<dbReference type="OrthoDB" id="4618973at2"/>
<keyword evidence="2" id="KW-1185">Reference proteome</keyword>